<accession>A0A913ZQA8</accession>
<dbReference type="PANTHER" id="PTHR15933">
    <property type="entry name" value="PROTEIN CBG16327"/>
    <property type="match status" value="1"/>
</dbReference>
<feature type="region of interest" description="Disordered" evidence="6">
    <location>
        <begin position="373"/>
        <end position="404"/>
    </location>
</feature>
<evidence type="ECO:0008006" key="11">
    <source>
        <dbReference type="Google" id="ProtNLM"/>
    </source>
</evidence>
<reference evidence="9" key="1">
    <citation type="submission" date="2022-11" db="UniProtKB">
        <authorList>
            <consortium name="EnsemblMetazoa"/>
        </authorList>
    </citation>
    <scope>IDENTIFICATION</scope>
</reference>
<evidence type="ECO:0000256" key="4">
    <source>
        <dbReference type="ARBA" id="ARBA00022833"/>
    </source>
</evidence>
<dbReference type="Pfam" id="PF15965">
    <property type="entry name" value="zf-TRAF_2"/>
    <property type="match status" value="1"/>
</dbReference>
<evidence type="ECO:0000256" key="5">
    <source>
        <dbReference type="PROSITE-ProRule" id="PRU00207"/>
    </source>
</evidence>
<evidence type="ECO:0000313" key="10">
    <source>
        <dbReference type="Proteomes" id="UP000887568"/>
    </source>
</evidence>
<keyword evidence="1 5" id="KW-0479">Metal-binding</keyword>
<dbReference type="SUPFAM" id="SSF49599">
    <property type="entry name" value="TRAF domain-like"/>
    <property type="match status" value="1"/>
</dbReference>
<dbReference type="AlphaFoldDB" id="A0A913ZQA8"/>
<dbReference type="PANTHER" id="PTHR15933:SF20">
    <property type="entry name" value="F-BOX DOMAIN-CONTAINING PROTEIN"/>
    <property type="match status" value="1"/>
</dbReference>
<evidence type="ECO:0000256" key="6">
    <source>
        <dbReference type="SAM" id="MobiDB-lite"/>
    </source>
</evidence>
<organism evidence="9 10">
    <name type="scientific">Patiria miniata</name>
    <name type="common">Bat star</name>
    <name type="synonym">Asterina miniata</name>
    <dbReference type="NCBI Taxonomy" id="46514"/>
    <lineage>
        <taxon>Eukaryota</taxon>
        <taxon>Metazoa</taxon>
        <taxon>Echinodermata</taxon>
        <taxon>Eleutherozoa</taxon>
        <taxon>Asterozoa</taxon>
        <taxon>Asteroidea</taxon>
        <taxon>Valvatacea</taxon>
        <taxon>Valvatida</taxon>
        <taxon>Asterinidae</taxon>
        <taxon>Patiria</taxon>
    </lineage>
</organism>
<keyword evidence="3" id="KW-0833">Ubl conjugation pathway</keyword>
<dbReference type="OMA" id="VHIKWER"/>
<dbReference type="InterPro" id="IPR043013">
    <property type="entry name" value="Znf_TRAF_N"/>
</dbReference>
<dbReference type="PROSITE" id="PS50145">
    <property type="entry name" value="ZF_TRAF"/>
    <property type="match status" value="1"/>
</dbReference>
<feature type="region of interest" description="Disordered" evidence="6">
    <location>
        <begin position="239"/>
        <end position="270"/>
    </location>
</feature>
<dbReference type="PROSITE" id="PS50181">
    <property type="entry name" value="FBOX"/>
    <property type="match status" value="1"/>
</dbReference>
<sequence length="549" mass="62995">MVHCELECGARFHACKQHDHLALCRNQPVACPNAGYGCPTRVRRSQMRSHLGRCPASVVQCKMEWSRLRVCPNARENLSDRPLRLLTKSDREDLDIALTLRDQRMLSESVQASVEAREILAKSSDEIYPAVPLPDSASKGQSLEDKLIELDYIFQTKKSDCASYWHSKDSVPCYKKRWHPKATESDLHQSEPTEGSKLHDGIGEEIKEERTDLVPALFVGRQPLRSDLKIVMMRKMTPGDSSREVQGCGVDSVPASTSSSTSTVPGSLDLDVRARSPSTEKANCTLMFRCAQDFRLDEFGSHFKFVHDEVHTGLHGWLVQRCPLAIYGCTYSQHQRYPNQEYNRVVYNQPLESFTFKRVEDIFKDTAQIEKMSASTKDSKGQTSALPKDNSPSGETDRRSTARPRVHRSLSWEPDYLSLLPVELLRYLTWFLDPFTLNFLAQASRRLRLVCCSVLEERGMVVPQWEKMDGRWRVAKEVWQFSTAVSPVRKWCSTDPNRMTAHLANCPYNVTHQHTEPRVRLVMRGRRLPPLWGRKQGEYENLEYPFWDE</sequence>
<name>A0A913ZQA8_PATMI</name>
<dbReference type="Gene3D" id="3.30.40.150">
    <property type="entry name" value="TRAF-like zinc-finger, N-terminal subdomain"/>
    <property type="match status" value="1"/>
</dbReference>
<dbReference type="SUPFAM" id="SSF81383">
    <property type="entry name" value="F-box domain"/>
    <property type="match status" value="1"/>
</dbReference>
<feature type="region of interest" description="Disordered" evidence="6">
    <location>
        <begin position="182"/>
        <end position="201"/>
    </location>
</feature>
<dbReference type="Proteomes" id="UP000887568">
    <property type="component" value="Unplaced"/>
</dbReference>
<dbReference type="EnsemblMetazoa" id="XM_038197636.1">
    <property type="protein sequence ID" value="XP_038053564.1"/>
    <property type="gene ID" value="LOC119726017"/>
</dbReference>
<evidence type="ECO:0000256" key="3">
    <source>
        <dbReference type="ARBA" id="ARBA00022786"/>
    </source>
</evidence>
<feature type="domain" description="TRAF-type" evidence="7">
    <location>
        <begin position="20"/>
        <end position="71"/>
    </location>
</feature>
<dbReference type="GO" id="GO:0008270">
    <property type="term" value="F:zinc ion binding"/>
    <property type="evidence" value="ECO:0007669"/>
    <property type="project" value="UniProtKB-KW"/>
</dbReference>
<keyword evidence="4 5" id="KW-0862">Zinc</keyword>
<keyword evidence="10" id="KW-1185">Reference proteome</keyword>
<evidence type="ECO:0000313" key="9">
    <source>
        <dbReference type="EnsemblMetazoa" id="XP_038053564.1"/>
    </source>
</evidence>
<dbReference type="RefSeq" id="XP_038053564.1">
    <property type="nucleotide sequence ID" value="XM_038197636.1"/>
</dbReference>
<dbReference type="InterPro" id="IPR013083">
    <property type="entry name" value="Znf_RING/FYVE/PHD"/>
</dbReference>
<keyword evidence="2 5" id="KW-0863">Zinc-finger</keyword>
<dbReference type="Gene3D" id="3.30.40.10">
    <property type="entry name" value="Zinc/RING finger domain, C3HC4 (zinc finger)"/>
    <property type="match status" value="1"/>
</dbReference>
<dbReference type="GeneID" id="119726017"/>
<evidence type="ECO:0000256" key="1">
    <source>
        <dbReference type="ARBA" id="ARBA00022723"/>
    </source>
</evidence>
<evidence type="ECO:0000259" key="8">
    <source>
        <dbReference type="PROSITE" id="PS50181"/>
    </source>
</evidence>
<feature type="compositionally biased region" description="Polar residues" evidence="6">
    <location>
        <begin position="373"/>
        <end position="394"/>
    </location>
</feature>
<dbReference type="OrthoDB" id="5918172at2759"/>
<evidence type="ECO:0000259" key="7">
    <source>
        <dbReference type="PROSITE" id="PS50145"/>
    </source>
</evidence>
<dbReference type="InterPro" id="IPR031890">
    <property type="entry name" value="Fbxo30/Fbxo40"/>
</dbReference>
<protein>
    <recommendedName>
        <fullName evidence="11">F-box only protein 30</fullName>
    </recommendedName>
</protein>
<dbReference type="InterPro" id="IPR001810">
    <property type="entry name" value="F-box_dom"/>
</dbReference>
<feature type="domain" description="F-box" evidence="8">
    <location>
        <begin position="414"/>
        <end position="468"/>
    </location>
</feature>
<feature type="zinc finger region" description="TRAF-type" evidence="5">
    <location>
        <begin position="20"/>
        <end position="71"/>
    </location>
</feature>
<dbReference type="GO" id="GO:0061630">
    <property type="term" value="F:ubiquitin protein ligase activity"/>
    <property type="evidence" value="ECO:0007669"/>
    <property type="project" value="InterPro"/>
</dbReference>
<evidence type="ECO:0000256" key="2">
    <source>
        <dbReference type="ARBA" id="ARBA00022771"/>
    </source>
</evidence>
<dbReference type="InterPro" id="IPR036047">
    <property type="entry name" value="F-box-like_dom_sf"/>
</dbReference>
<proteinExistence type="predicted"/>
<dbReference type="InterPro" id="IPR001293">
    <property type="entry name" value="Znf_TRAF"/>
</dbReference>
<dbReference type="Pfam" id="PF15966">
    <property type="entry name" value="F-box_4"/>
    <property type="match status" value="1"/>
</dbReference>